<dbReference type="AlphaFoldDB" id="A0A1Y2IE47"/>
<accession>A0A1Y2IE47</accession>
<dbReference type="OrthoDB" id="3224221at2759"/>
<evidence type="ECO:0000313" key="2">
    <source>
        <dbReference type="EMBL" id="OSC99429.1"/>
    </source>
</evidence>
<organism evidence="2 3">
    <name type="scientific">Trametes coccinea (strain BRFM310)</name>
    <name type="common">Pycnoporus coccineus</name>
    <dbReference type="NCBI Taxonomy" id="1353009"/>
    <lineage>
        <taxon>Eukaryota</taxon>
        <taxon>Fungi</taxon>
        <taxon>Dikarya</taxon>
        <taxon>Basidiomycota</taxon>
        <taxon>Agaricomycotina</taxon>
        <taxon>Agaricomycetes</taxon>
        <taxon>Polyporales</taxon>
        <taxon>Polyporaceae</taxon>
        <taxon>Trametes</taxon>
    </lineage>
</organism>
<proteinExistence type="predicted"/>
<dbReference type="EMBL" id="KZ084127">
    <property type="protein sequence ID" value="OSC99429.1"/>
    <property type="molecule type" value="Genomic_DNA"/>
</dbReference>
<protein>
    <submittedName>
        <fullName evidence="2">Uncharacterized protein</fullName>
    </submittedName>
</protein>
<dbReference type="STRING" id="1353009.A0A1Y2IE47"/>
<reference evidence="2 3" key="1">
    <citation type="journal article" date="2015" name="Biotechnol. Biofuels">
        <title>Enhanced degradation of softwood versus hardwood by the white-rot fungus Pycnoporus coccineus.</title>
        <authorList>
            <person name="Couturier M."/>
            <person name="Navarro D."/>
            <person name="Chevret D."/>
            <person name="Henrissat B."/>
            <person name="Piumi F."/>
            <person name="Ruiz-Duenas F.J."/>
            <person name="Martinez A.T."/>
            <person name="Grigoriev I.V."/>
            <person name="Riley R."/>
            <person name="Lipzen A."/>
            <person name="Berrin J.G."/>
            <person name="Master E.R."/>
            <person name="Rosso M.N."/>
        </authorList>
    </citation>
    <scope>NUCLEOTIDE SEQUENCE [LARGE SCALE GENOMIC DNA]</scope>
    <source>
        <strain evidence="2 3">BRFM310</strain>
    </source>
</reference>
<sequence>MNRGPEKNAPFDPAHVATEEQVKAWDSKASHCCTKSTFRLYFGATPACAWNKSAASVFSRAFLEDGVHTCQDPVKIQSEFLNHVRGLQSAYLKQQKDEAARDTINQQKRRTQRNAYMFQRRLTAVSEHSLLQKHMWMIQALGADGMSSDESDHAEGVDPTFLYRRKKWRNPIIDPWLAIIDAVARRDRFPNGKNTPGAHAHRRSGESGTVSTRPPVPGLPINAYDPDWYKKLSVIDRENLRPLERTYDFVHDPELTRYAFRTFSDSKLTRSCARVVVEGAN</sequence>
<dbReference type="Proteomes" id="UP000193067">
    <property type="component" value="Unassembled WGS sequence"/>
</dbReference>
<feature type="region of interest" description="Disordered" evidence="1">
    <location>
        <begin position="190"/>
        <end position="217"/>
    </location>
</feature>
<evidence type="ECO:0000313" key="3">
    <source>
        <dbReference type="Proteomes" id="UP000193067"/>
    </source>
</evidence>
<gene>
    <name evidence="2" type="ORF">PYCCODRAFT_1372999</name>
</gene>
<evidence type="ECO:0000256" key="1">
    <source>
        <dbReference type="SAM" id="MobiDB-lite"/>
    </source>
</evidence>
<name>A0A1Y2IE47_TRAC3</name>
<keyword evidence="3" id="KW-1185">Reference proteome</keyword>